<dbReference type="SUPFAM" id="SSF48179">
    <property type="entry name" value="6-phosphogluconate dehydrogenase C-terminal domain-like"/>
    <property type="match status" value="1"/>
</dbReference>
<dbReference type="EC" id="1.5.1.2" evidence="2"/>
<evidence type="ECO:0000259" key="4">
    <source>
        <dbReference type="Pfam" id="PF03807"/>
    </source>
</evidence>
<dbReference type="NCBIfam" id="NF005814">
    <property type="entry name" value="PRK07680.1"/>
    <property type="match status" value="1"/>
</dbReference>
<dbReference type="SUPFAM" id="SSF51735">
    <property type="entry name" value="NAD(P)-binding Rossmann-fold domains"/>
    <property type="match status" value="1"/>
</dbReference>
<feature type="binding site" evidence="3">
    <location>
        <begin position="6"/>
        <end position="11"/>
    </location>
    <ligand>
        <name>NADP(+)</name>
        <dbReference type="ChEBI" id="CHEBI:58349"/>
    </ligand>
</feature>
<dbReference type="EMBL" id="CP033464">
    <property type="protein sequence ID" value="QDX93213.1"/>
    <property type="molecule type" value="Genomic_DNA"/>
</dbReference>
<dbReference type="InterPro" id="IPR008927">
    <property type="entry name" value="6-PGluconate_DH-like_C_sf"/>
</dbReference>
<comment type="function">
    <text evidence="2">Catalyzes the reduction of 1-pyrroline-5-carboxylate (PCA) to L-proline.</text>
</comment>
<dbReference type="GO" id="GO:0004735">
    <property type="term" value="F:pyrroline-5-carboxylate reductase activity"/>
    <property type="evidence" value="ECO:0007669"/>
    <property type="project" value="UniProtKB-UniRule"/>
</dbReference>
<keyword evidence="2" id="KW-0028">Amino-acid biosynthesis</keyword>
<organism evidence="6 7">
    <name type="scientific">Brevibacillus laterosporus</name>
    <name type="common">Bacillus laterosporus</name>
    <dbReference type="NCBI Taxonomy" id="1465"/>
    <lineage>
        <taxon>Bacteria</taxon>
        <taxon>Bacillati</taxon>
        <taxon>Bacillota</taxon>
        <taxon>Bacilli</taxon>
        <taxon>Bacillales</taxon>
        <taxon>Paenibacillaceae</taxon>
        <taxon>Brevibacillus</taxon>
    </lineage>
</organism>
<evidence type="ECO:0000256" key="1">
    <source>
        <dbReference type="ARBA" id="ARBA00005525"/>
    </source>
</evidence>
<dbReference type="OrthoDB" id="9805754at2"/>
<comment type="catalytic activity">
    <reaction evidence="2">
        <text>L-proline + NAD(+) = (S)-1-pyrroline-5-carboxylate + NADH + 2 H(+)</text>
        <dbReference type="Rhea" id="RHEA:14105"/>
        <dbReference type="ChEBI" id="CHEBI:15378"/>
        <dbReference type="ChEBI" id="CHEBI:17388"/>
        <dbReference type="ChEBI" id="CHEBI:57540"/>
        <dbReference type="ChEBI" id="CHEBI:57945"/>
        <dbReference type="ChEBI" id="CHEBI:60039"/>
        <dbReference type="EC" id="1.5.1.2"/>
    </reaction>
</comment>
<keyword evidence="2" id="KW-0963">Cytoplasm</keyword>
<dbReference type="InterPro" id="IPR029036">
    <property type="entry name" value="P5CR_dimer"/>
</dbReference>
<dbReference type="InterPro" id="IPR036291">
    <property type="entry name" value="NAD(P)-bd_dom_sf"/>
</dbReference>
<dbReference type="GO" id="GO:0055129">
    <property type="term" value="P:L-proline biosynthetic process"/>
    <property type="evidence" value="ECO:0007669"/>
    <property type="project" value="UniProtKB-UniRule"/>
</dbReference>
<dbReference type="Proteomes" id="UP000319432">
    <property type="component" value="Chromosome"/>
</dbReference>
<dbReference type="UniPathway" id="UPA00098">
    <property type="reaction ID" value="UER00361"/>
</dbReference>
<proteinExistence type="inferred from homology"/>
<reference evidence="6 7" key="1">
    <citation type="submission" date="2018-11" db="EMBL/GenBank/DDBJ databases">
        <title>Phylogenetic determinants of toxin gene distribution in genomes of Brevibacillus laterosporus.</title>
        <authorList>
            <person name="Glare T.R."/>
            <person name="Durrant A."/>
            <person name="Berry C."/>
            <person name="Palma L."/>
            <person name="Ormskirk M."/>
            <person name="Cox M.O."/>
        </authorList>
    </citation>
    <scope>NUCLEOTIDE SEQUENCE [LARGE SCALE GENOMIC DNA]</scope>
    <source>
        <strain evidence="6 7">1821L</strain>
    </source>
</reference>
<evidence type="ECO:0000313" key="6">
    <source>
        <dbReference type="EMBL" id="QDX93213.1"/>
    </source>
</evidence>
<comment type="catalytic activity">
    <reaction evidence="2">
        <text>L-proline + NADP(+) = (S)-1-pyrroline-5-carboxylate + NADPH + 2 H(+)</text>
        <dbReference type="Rhea" id="RHEA:14109"/>
        <dbReference type="ChEBI" id="CHEBI:15378"/>
        <dbReference type="ChEBI" id="CHEBI:17388"/>
        <dbReference type="ChEBI" id="CHEBI:57783"/>
        <dbReference type="ChEBI" id="CHEBI:58349"/>
        <dbReference type="ChEBI" id="CHEBI:60039"/>
        <dbReference type="EC" id="1.5.1.2"/>
    </reaction>
</comment>
<dbReference type="PANTHER" id="PTHR11645">
    <property type="entry name" value="PYRROLINE-5-CARBOXYLATE REDUCTASE"/>
    <property type="match status" value="1"/>
</dbReference>
<gene>
    <name evidence="2" type="primary">proC</name>
    <name evidence="6" type="ORF">EEL30_13430</name>
</gene>
<dbReference type="PIRSF" id="PIRSF000193">
    <property type="entry name" value="Pyrrol-5-carb_rd"/>
    <property type="match status" value="1"/>
</dbReference>
<feature type="domain" description="Pyrroline-5-carboxylate reductase catalytic N-terminal" evidence="4">
    <location>
        <begin position="2"/>
        <end position="97"/>
    </location>
</feature>
<keyword evidence="2" id="KW-0560">Oxidoreductase</keyword>
<sequence>MRLGFIGTGSMGGMLIQSFIRSQAVLPENIRAFNRTLDKLSILQEQFPGLQIASNNADVVTNCDLIFLCVKPKEYRTALAEFASSLSREQVLITITSPILVEELEELVPCQVIRAVPSITNHALSGLVLLEYGRRATDETKERLLHLLSHIGLPLEIQSPFLRISADIASCGPAFLSYTMQQIIRSAEEETGLPHETAVHLTTQMLIGVAELLKQGHFTLPELQARVCVPGGITGEGLRILQASLPGVFHHVFRITQKKFVEDQREMKEQLERQY</sequence>
<comment type="subcellular location">
    <subcellularLocation>
        <location evidence="2">Cytoplasm</location>
    </subcellularLocation>
</comment>
<dbReference type="Gene3D" id="1.10.3730.10">
    <property type="entry name" value="ProC C-terminal domain-like"/>
    <property type="match status" value="1"/>
</dbReference>
<dbReference type="AlphaFoldDB" id="A0A518V8C5"/>
<keyword evidence="2" id="KW-0641">Proline biosynthesis</keyword>
<dbReference type="Pfam" id="PF14748">
    <property type="entry name" value="P5CR_dimer"/>
    <property type="match status" value="1"/>
</dbReference>
<accession>A0A518V8C5</accession>
<dbReference type="Pfam" id="PF03807">
    <property type="entry name" value="F420_oxidored"/>
    <property type="match status" value="1"/>
</dbReference>
<dbReference type="InterPro" id="IPR028939">
    <property type="entry name" value="P5C_Rdtase_cat_N"/>
</dbReference>
<dbReference type="InterPro" id="IPR000304">
    <property type="entry name" value="Pyrroline-COOH_reductase"/>
</dbReference>
<dbReference type="GO" id="GO:0005737">
    <property type="term" value="C:cytoplasm"/>
    <property type="evidence" value="ECO:0007669"/>
    <property type="project" value="UniProtKB-SubCell"/>
</dbReference>
<dbReference type="PANTHER" id="PTHR11645:SF51">
    <property type="entry name" value="COME OPERON PROTEIN 4"/>
    <property type="match status" value="1"/>
</dbReference>
<evidence type="ECO:0000259" key="5">
    <source>
        <dbReference type="Pfam" id="PF14748"/>
    </source>
</evidence>
<comment type="pathway">
    <text evidence="2">Amino-acid biosynthesis; L-proline biosynthesis; L-proline from L-glutamate 5-semialdehyde: step 1/1.</text>
</comment>
<dbReference type="Gene3D" id="3.40.50.720">
    <property type="entry name" value="NAD(P)-binding Rossmann-like Domain"/>
    <property type="match status" value="1"/>
</dbReference>
<comment type="similarity">
    <text evidence="1 2">Belongs to the pyrroline-5-carboxylate reductase family.</text>
</comment>
<evidence type="ECO:0000256" key="2">
    <source>
        <dbReference type="HAMAP-Rule" id="MF_01925"/>
    </source>
</evidence>
<dbReference type="HAMAP" id="MF_01925">
    <property type="entry name" value="P5C_reductase"/>
    <property type="match status" value="1"/>
</dbReference>
<dbReference type="PROSITE" id="PS00521">
    <property type="entry name" value="P5CR"/>
    <property type="match status" value="1"/>
</dbReference>
<keyword evidence="2 3" id="KW-0521">NADP</keyword>
<evidence type="ECO:0000256" key="3">
    <source>
        <dbReference type="PIRSR" id="PIRSR000193-1"/>
    </source>
</evidence>
<name>A0A518V8C5_BRELA</name>
<evidence type="ECO:0000313" key="7">
    <source>
        <dbReference type="Proteomes" id="UP000319432"/>
    </source>
</evidence>
<feature type="binding site" evidence="3">
    <location>
        <position position="56"/>
    </location>
    <ligand>
        <name>NADPH</name>
        <dbReference type="ChEBI" id="CHEBI:57783"/>
    </ligand>
</feature>
<keyword evidence="7" id="KW-1185">Reference proteome</keyword>
<dbReference type="InterPro" id="IPR053790">
    <property type="entry name" value="P5CR-like_CS"/>
</dbReference>
<feature type="domain" description="Pyrroline-5-carboxylate reductase dimerisation" evidence="5">
    <location>
        <begin position="165"/>
        <end position="259"/>
    </location>
</feature>
<protein>
    <recommendedName>
        <fullName evidence="2">Pyrroline-5-carboxylate reductase</fullName>
        <shortName evidence="2">P5C reductase</shortName>
        <shortName evidence="2">P5CR</shortName>
        <ecNumber evidence="2">1.5.1.2</ecNumber>
    </recommendedName>
    <alternativeName>
        <fullName evidence="2">PCA reductase</fullName>
    </alternativeName>
</protein>